<comment type="caution">
    <text evidence="18">The sequence shown here is derived from an EMBL/GenBank/DDBJ whole genome shotgun (WGS) entry which is preliminary data.</text>
</comment>
<dbReference type="SMART" id="SM00387">
    <property type="entry name" value="HATPase_c"/>
    <property type="match status" value="1"/>
</dbReference>
<dbReference type="Proteomes" id="UP000306980">
    <property type="component" value="Unassembled WGS sequence"/>
</dbReference>
<evidence type="ECO:0000256" key="8">
    <source>
        <dbReference type="ARBA" id="ARBA00022777"/>
    </source>
</evidence>
<evidence type="ECO:0000256" key="10">
    <source>
        <dbReference type="ARBA" id="ARBA00023012"/>
    </source>
</evidence>
<dbReference type="InterPro" id="IPR005467">
    <property type="entry name" value="His_kinase_dom"/>
</dbReference>
<feature type="transmembrane region" description="Helical" evidence="13">
    <location>
        <begin position="37"/>
        <end position="58"/>
    </location>
</feature>
<dbReference type="SUPFAM" id="SSF55785">
    <property type="entry name" value="PYP-like sensor domain (PAS domain)"/>
    <property type="match status" value="1"/>
</dbReference>
<keyword evidence="13" id="KW-0812">Transmembrane</keyword>
<keyword evidence="13" id="KW-1133">Transmembrane helix</keyword>
<dbReference type="FunFam" id="1.10.287.130:FF:000001">
    <property type="entry name" value="Two-component sensor histidine kinase"/>
    <property type="match status" value="1"/>
</dbReference>
<dbReference type="Gene3D" id="6.10.340.10">
    <property type="match status" value="1"/>
</dbReference>
<reference evidence="18 19" key="1">
    <citation type="submission" date="2019-05" db="EMBL/GenBank/DDBJ databases">
        <title>Genomic analysis of Lentibacillus sp. NKC220-2.</title>
        <authorList>
            <person name="Oh Y.J."/>
        </authorList>
    </citation>
    <scope>NUCLEOTIDE SEQUENCE [LARGE SCALE GENOMIC DNA]</scope>
    <source>
        <strain evidence="18 19">NKC220-2</strain>
    </source>
</reference>
<dbReference type="GO" id="GO:0004721">
    <property type="term" value="F:phosphoprotein phosphatase activity"/>
    <property type="evidence" value="ECO:0007669"/>
    <property type="project" value="TreeGrafter"/>
</dbReference>
<dbReference type="PRINTS" id="PR00344">
    <property type="entry name" value="BCTRLSENSOR"/>
</dbReference>
<dbReference type="SMART" id="SM00091">
    <property type="entry name" value="PAS"/>
    <property type="match status" value="1"/>
</dbReference>
<dbReference type="Pfam" id="PF00512">
    <property type="entry name" value="HisKA"/>
    <property type="match status" value="1"/>
</dbReference>
<keyword evidence="11 13" id="KW-0472">Membrane</keyword>
<dbReference type="OrthoDB" id="9813151at2"/>
<keyword evidence="7" id="KW-0547">Nucleotide-binding</keyword>
<evidence type="ECO:0000259" key="14">
    <source>
        <dbReference type="PROSITE" id="PS50109"/>
    </source>
</evidence>
<dbReference type="InterPro" id="IPR036890">
    <property type="entry name" value="HATPase_C_sf"/>
</dbReference>
<dbReference type="RefSeq" id="WP_138603614.1">
    <property type="nucleotide sequence ID" value="NZ_VCIA01000001.1"/>
</dbReference>
<dbReference type="PANTHER" id="PTHR45453:SF1">
    <property type="entry name" value="PHOSPHATE REGULON SENSOR PROTEIN PHOR"/>
    <property type="match status" value="1"/>
</dbReference>
<dbReference type="InterPro" id="IPR000700">
    <property type="entry name" value="PAS-assoc_C"/>
</dbReference>
<dbReference type="InterPro" id="IPR004358">
    <property type="entry name" value="Sig_transdc_His_kin-like_C"/>
</dbReference>
<sequence length="459" mass="51622">MNTSNSRLFFTYIAVVILVLLGIGAIVMPLTSPAGKVIVGLTLLGSLIIFLILIVNLFDKYIKPVRSATRVADELVKGNYRVRTYVSPYGEAGKLSNSVNELARNLQEMTIQEKMQESQLKTVVDNMDSGLMLIDERGYVHLVNQKFSSIFSIDPQDVIGYLYYNIIDEQSIHKAVQEAFLYEKEITDSFTSSMELGSKFVEIVGAPILNEANRLKGTVLVFHDITEFKQLEQMRKDFVANVSHELKTPVTSIRGFAETLLEGAMNDPELNKQFLTTIFDESKRLQALVQDLLELSELEKDELQLQTKEIDLAGLFKEIRPFLDQQAAQQQIHFSSSISENLVMTGDTDRMKQVLLNLITNAMIYTPARGKVDLTMDGTDDMIKIKVSDTGIGIPEEERSRIFERFYRVDKARSRNTGGTGLGLAIVKHIVEAHNGKIELDSKLGQGTTFKLTFPKYIN</sequence>
<evidence type="ECO:0000256" key="7">
    <source>
        <dbReference type="ARBA" id="ARBA00022741"/>
    </source>
</evidence>
<dbReference type="PROSITE" id="PS50109">
    <property type="entry name" value="HIS_KIN"/>
    <property type="match status" value="1"/>
</dbReference>
<dbReference type="GO" id="GO:0005524">
    <property type="term" value="F:ATP binding"/>
    <property type="evidence" value="ECO:0007669"/>
    <property type="project" value="UniProtKB-KW"/>
</dbReference>
<comment type="subcellular location">
    <subcellularLocation>
        <location evidence="2">Cell membrane</location>
        <topology evidence="2">Multi-pass membrane protein</topology>
    </subcellularLocation>
</comment>
<dbReference type="CDD" id="cd00130">
    <property type="entry name" value="PAS"/>
    <property type="match status" value="1"/>
</dbReference>
<dbReference type="NCBIfam" id="NF046044">
    <property type="entry name" value="PnpS"/>
    <property type="match status" value="1"/>
</dbReference>
<keyword evidence="8 18" id="KW-0418">Kinase</keyword>
<dbReference type="AlphaFoldDB" id="A0A5S3QLA0"/>
<feature type="domain" description="PAC" evidence="16">
    <location>
        <begin position="184"/>
        <end position="237"/>
    </location>
</feature>
<dbReference type="EC" id="2.7.13.3" evidence="3"/>
<dbReference type="GO" id="GO:0000155">
    <property type="term" value="F:phosphorelay sensor kinase activity"/>
    <property type="evidence" value="ECO:0007669"/>
    <property type="project" value="InterPro"/>
</dbReference>
<keyword evidence="6" id="KW-0808">Transferase</keyword>
<dbReference type="CDD" id="cd00082">
    <property type="entry name" value="HisKA"/>
    <property type="match status" value="1"/>
</dbReference>
<evidence type="ECO:0000256" key="9">
    <source>
        <dbReference type="ARBA" id="ARBA00022840"/>
    </source>
</evidence>
<dbReference type="Gene3D" id="1.10.287.130">
    <property type="match status" value="1"/>
</dbReference>
<dbReference type="GO" id="GO:0006355">
    <property type="term" value="P:regulation of DNA-templated transcription"/>
    <property type="evidence" value="ECO:0007669"/>
    <property type="project" value="InterPro"/>
</dbReference>
<dbReference type="Pfam" id="PF02518">
    <property type="entry name" value="HATPase_c"/>
    <property type="match status" value="1"/>
</dbReference>
<evidence type="ECO:0000256" key="13">
    <source>
        <dbReference type="SAM" id="Phobius"/>
    </source>
</evidence>
<dbReference type="GO" id="GO:0005886">
    <property type="term" value="C:plasma membrane"/>
    <property type="evidence" value="ECO:0007669"/>
    <property type="project" value="UniProtKB-SubCell"/>
</dbReference>
<dbReference type="PROSITE" id="PS50112">
    <property type="entry name" value="PAS"/>
    <property type="match status" value="1"/>
</dbReference>
<dbReference type="InterPro" id="IPR036097">
    <property type="entry name" value="HisK_dim/P_sf"/>
</dbReference>
<dbReference type="InterPro" id="IPR013767">
    <property type="entry name" value="PAS_fold"/>
</dbReference>
<dbReference type="PROSITE" id="PS50113">
    <property type="entry name" value="PAC"/>
    <property type="match status" value="1"/>
</dbReference>
<evidence type="ECO:0000256" key="5">
    <source>
        <dbReference type="ARBA" id="ARBA00022553"/>
    </source>
</evidence>
<evidence type="ECO:0000256" key="4">
    <source>
        <dbReference type="ARBA" id="ARBA00022475"/>
    </source>
</evidence>
<dbReference type="Pfam" id="PF00989">
    <property type="entry name" value="PAS"/>
    <property type="match status" value="1"/>
</dbReference>
<feature type="domain" description="Histidine kinase" evidence="14">
    <location>
        <begin position="241"/>
        <end position="458"/>
    </location>
</feature>
<dbReference type="SMART" id="SM00388">
    <property type="entry name" value="HisKA"/>
    <property type="match status" value="1"/>
</dbReference>
<keyword evidence="12" id="KW-0175">Coiled coil</keyword>
<evidence type="ECO:0000256" key="3">
    <source>
        <dbReference type="ARBA" id="ARBA00012438"/>
    </source>
</evidence>
<proteinExistence type="predicted"/>
<feature type="domain" description="PAS" evidence="15">
    <location>
        <begin position="116"/>
        <end position="160"/>
    </location>
</feature>
<evidence type="ECO:0000313" key="19">
    <source>
        <dbReference type="Proteomes" id="UP000306980"/>
    </source>
</evidence>
<feature type="transmembrane region" description="Helical" evidence="13">
    <location>
        <begin position="9"/>
        <end position="31"/>
    </location>
</feature>
<dbReference type="SUPFAM" id="SSF47384">
    <property type="entry name" value="Homodimeric domain of signal transducing histidine kinase"/>
    <property type="match status" value="1"/>
</dbReference>
<keyword evidence="10" id="KW-0902">Two-component regulatory system</keyword>
<dbReference type="FunFam" id="3.30.565.10:FF:000006">
    <property type="entry name" value="Sensor histidine kinase WalK"/>
    <property type="match status" value="1"/>
</dbReference>
<accession>A0A5S3QLA0</accession>
<dbReference type="InterPro" id="IPR050351">
    <property type="entry name" value="BphY/WalK/GraS-like"/>
</dbReference>
<dbReference type="GO" id="GO:0016036">
    <property type="term" value="P:cellular response to phosphate starvation"/>
    <property type="evidence" value="ECO:0007669"/>
    <property type="project" value="TreeGrafter"/>
</dbReference>
<protein>
    <recommendedName>
        <fullName evidence="3">histidine kinase</fullName>
        <ecNumber evidence="3">2.7.13.3</ecNumber>
    </recommendedName>
</protein>
<dbReference type="PROSITE" id="PS50885">
    <property type="entry name" value="HAMP"/>
    <property type="match status" value="1"/>
</dbReference>
<keyword evidence="5" id="KW-0597">Phosphoprotein</keyword>
<feature type="coiled-coil region" evidence="12">
    <location>
        <begin position="92"/>
        <end position="119"/>
    </location>
</feature>
<name>A0A5S3QLA0_9BACI</name>
<dbReference type="PANTHER" id="PTHR45453">
    <property type="entry name" value="PHOSPHATE REGULON SENSOR PROTEIN PHOR"/>
    <property type="match status" value="1"/>
</dbReference>
<dbReference type="SUPFAM" id="SSF55874">
    <property type="entry name" value="ATPase domain of HSP90 chaperone/DNA topoisomerase II/histidine kinase"/>
    <property type="match status" value="1"/>
</dbReference>
<dbReference type="InterPro" id="IPR003660">
    <property type="entry name" value="HAMP_dom"/>
</dbReference>
<evidence type="ECO:0000259" key="16">
    <source>
        <dbReference type="PROSITE" id="PS50113"/>
    </source>
</evidence>
<dbReference type="InterPro" id="IPR000014">
    <property type="entry name" value="PAS"/>
</dbReference>
<evidence type="ECO:0000256" key="12">
    <source>
        <dbReference type="SAM" id="Coils"/>
    </source>
</evidence>
<dbReference type="InterPro" id="IPR003594">
    <property type="entry name" value="HATPase_dom"/>
</dbReference>
<dbReference type="InterPro" id="IPR003661">
    <property type="entry name" value="HisK_dim/P_dom"/>
</dbReference>
<feature type="domain" description="HAMP" evidence="17">
    <location>
        <begin position="59"/>
        <end position="111"/>
    </location>
</feature>
<dbReference type="SUPFAM" id="SSF158472">
    <property type="entry name" value="HAMP domain-like"/>
    <property type="match status" value="1"/>
</dbReference>
<dbReference type="CDD" id="cd06225">
    <property type="entry name" value="HAMP"/>
    <property type="match status" value="1"/>
</dbReference>
<evidence type="ECO:0000259" key="15">
    <source>
        <dbReference type="PROSITE" id="PS50112"/>
    </source>
</evidence>
<dbReference type="Gene3D" id="3.30.450.20">
    <property type="entry name" value="PAS domain"/>
    <property type="match status" value="1"/>
</dbReference>
<dbReference type="CDD" id="cd00075">
    <property type="entry name" value="HATPase"/>
    <property type="match status" value="1"/>
</dbReference>
<evidence type="ECO:0000256" key="6">
    <source>
        <dbReference type="ARBA" id="ARBA00022679"/>
    </source>
</evidence>
<evidence type="ECO:0000256" key="1">
    <source>
        <dbReference type="ARBA" id="ARBA00000085"/>
    </source>
</evidence>
<organism evidence="18 19">
    <name type="scientific">Lentibacillus cibarius</name>
    <dbReference type="NCBI Taxonomy" id="2583219"/>
    <lineage>
        <taxon>Bacteria</taxon>
        <taxon>Bacillati</taxon>
        <taxon>Bacillota</taxon>
        <taxon>Bacilli</taxon>
        <taxon>Bacillales</taxon>
        <taxon>Bacillaceae</taxon>
        <taxon>Lentibacillus</taxon>
    </lineage>
</organism>
<keyword evidence="4" id="KW-1003">Cell membrane</keyword>
<evidence type="ECO:0000259" key="17">
    <source>
        <dbReference type="PROSITE" id="PS50885"/>
    </source>
</evidence>
<evidence type="ECO:0000256" key="11">
    <source>
        <dbReference type="ARBA" id="ARBA00023136"/>
    </source>
</evidence>
<dbReference type="InterPro" id="IPR035965">
    <property type="entry name" value="PAS-like_dom_sf"/>
</dbReference>
<comment type="catalytic activity">
    <reaction evidence="1">
        <text>ATP + protein L-histidine = ADP + protein N-phospho-L-histidine.</text>
        <dbReference type="EC" id="2.7.13.3"/>
    </reaction>
</comment>
<dbReference type="NCBIfam" id="TIGR00229">
    <property type="entry name" value="sensory_box"/>
    <property type="match status" value="1"/>
</dbReference>
<keyword evidence="9" id="KW-0067">ATP-binding</keyword>
<gene>
    <name evidence="18" type="ORF">FFL34_11865</name>
</gene>
<evidence type="ECO:0000313" key="18">
    <source>
        <dbReference type="EMBL" id="TMN22714.1"/>
    </source>
</evidence>
<dbReference type="EMBL" id="VCIA01000001">
    <property type="protein sequence ID" value="TMN22714.1"/>
    <property type="molecule type" value="Genomic_DNA"/>
</dbReference>
<dbReference type="Gene3D" id="3.30.565.10">
    <property type="entry name" value="Histidine kinase-like ATPase, C-terminal domain"/>
    <property type="match status" value="1"/>
</dbReference>
<evidence type="ECO:0000256" key="2">
    <source>
        <dbReference type="ARBA" id="ARBA00004651"/>
    </source>
</evidence>